<sequence>MSRRRIEPAPALGLVVMAALTGLRAGAGQWPTAAVDAAALLIFLYVLLRPLRRSKGTRMTLLSKEAIFGADDRRYEDVAVPEWGGTVRLRSLTGEERDRYEASMVKRVGGKQVEDLRNARARLVVLAAVDETGAPLFDANDAAALGRRNAGALDRLFEAACRLSGISDGDVKELEENFGEGQSEPPTSDSPSASAAPSPSSSPASPPANSPSGWPLNGSTAPSAQPEPTR</sequence>
<dbReference type="Proteomes" id="UP001501442">
    <property type="component" value="Unassembled WGS sequence"/>
</dbReference>
<reference evidence="4" key="1">
    <citation type="journal article" date="2019" name="Int. J. Syst. Evol. Microbiol.">
        <title>The Global Catalogue of Microorganisms (GCM) 10K type strain sequencing project: providing services to taxonomists for standard genome sequencing and annotation.</title>
        <authorList>
            <consortium name="The Broad Institute Genomics Platform"/>
            <consortium name="The Broad Institute Genome Sequencing Center for Infectious Disease"/>
            <person name="Wu L."/>
            <person name="Ma J."/>
        </authorList>
    </citation>
    <scope>NUCLEOTIDE SEQUENCE [LARGE SCALE GENOMIC DNA]</scope>
    <source>
        <strain evidence="4">JCM 17939</strain>
    </source>
</reference>
<comment type="caution">
    <text evidence="3">The sequence shown here is derived from an EMBL/GenBank/DDBJ whole genome shotgun (WGS) entry which is preliminary data.</text>
</comment>
<dbReference type="InterPro" id="IPR038556">
    <property type="entry name" value="TAC_Gp13-like_sf"/>
</dbReference>
<evidence type="ECO:0000313" key="3">
    <source>
        <dbReference type="EMBL" id="GAA4626604.1"/>
    </source>
</evidence>
<feature type="transmembrane region" description="Helical" evidence="2">
    <location>
        <begin position="35"/>
        <end position="51"/>
    </location>
</feature>
<dbReference type="Gene3D" id="3.30.2220.20">
    <property type="entry name" value="Phage tail assembly chaperone gp13-like"/>
    <property type="match status" value="1"/>
</dbReference>
<accession>A0ABP8U8T7</accession>
<keyword evidence="2" id="KW-1133">Transmembrane helix</keyword>
<organism evidence="3 4">
    <name type="scientific">Actinoallomurus vinaceus</name>
    <dbReference type="NCBI Taxonomy" id="1080074"/>
    <lineage>
        <taxon>Bacteria</taxon>
        <taxon>Bacillati</taxon>
        <taxon>Actinomycetota</taxon>
        <taxon>Actinomycetes</taxon>
        <taxon>Streptosporangiales</taxon>
        <taxon>Thermomonosporaceae</taxon>
        <taxon>Actinoallomurus</taxon>
    </lineage>
</organism>
<keyword evidence="2" id="KW-0472">Membrane</keyword>
<dbReference type="RefSeq" id="WP_345431937.1">
    <property type="nucleotide sequence ID" value="NZ_BAABHK010000004.1"/>
</dbReference>
<evidence type="ECO:0000256" key="1">
    <source>
        <dbReference type="SAM" id="MobiDB-lite"/>
    </source>
</evidence>
<feature type="compositionally biased region" description="Low complexity" evidence="1">
    <location>
        <begin position="183"/>
        <end position="203"/>
    </location>
</feature>
<evidence type="ECO:0000256" key="2">
    <source>
        <dbReference type="SAM" id="Phobius"/>
    </source>
</evidence>
<name>A0ABP8U8T7_9ACTN</name>
<evidence type="ECO:0000313" key="4">
    <source>
        <dbReference type="Proteomes" id="UP001501442"/>
    </source>
</evidence>
<keyword evidence="2" id="KW-0812">Transmembrane</keyword>
<keyword evidence="4" id="KW-1185">Reference proteome</keyword>
<feature type="compositionally biased region" description="Polar residues" evidence="1">
    <location>
        <begin position="217"/>
        <end position="230"/>
    </location>
</feature>
<feature type="region of interest" description="Disordered" evidence="1">
    <location>
        <begin position="173"/>
        <end position="230"/>
    </location>
</feature>
<gene>
    <name evidence="3" type="ORF">GCM10023196_035520</name>
</gene>
<protein>
    <submittedName>
        <fullName evidence="3">Uncharacterized protein</fullName>
    </submittedName>
</protein>
<proteinExistence type="predicted"/>
<dbReference type="EMBL" id="BAABHK010000004">
    <property type="protein sequence ID" value="GAA4626604.1"/>
    <property type="molecule type" value="Genomic_DNA"/>
</dbReference>